<organism evidence="8 9">
    <name type="scientific">Alkalicoccobacillus plakortidis</name>
    <dbReference type="NCBI Taxonomy" id="444060"/>
    <lineage>
        <taxon>Bacteria</taxon>
        <taxon>Bacillati</taxon>
        <taxon>Bacillota</taxon>
        <taxon>Bacilli</taxon>
        <taxon>Bacillales</taxon>
        <taxon>Bacillaceae</taxon>
        <taxon>Alkalicoccobacillus</taxon>
    </lineage>
</organism>
<dbReference type="Pfam" id="PF14657">
    <property type="entry name" value="Arm-DNA-bind_4"/>
    <property type="match status" value="1"/>
</dbReference>
<evidence type="ECO:0000259" key="7">
    <source>
        <dbReference type="PROSITE" id="PS51900"/>
    </source>
</evidence>
<proteinExistence type="inferred from homology"/>
<feature type="domain" description="Core-binding (CB)" evidence="7">
    <location>
        <begin position="62"/>
        <end position="145"/>
    </location>
</feature>
<evidence type="ECO:0008006" key="10">
    <source>
        <dbReference type="Google" id="ProtNLM"/>
    </source>
</evidence>
<protein>
    <recommendedName>
        <fullName evidence="10">Integrase</fullName>
    </recommendedName>
</protein>
<sequence>MKGHIRKRGNKYVIVVDLERDHNNERRQKWFSGYDTKKAAQKDMPRILNEINTGNFIEPSKESFAAYLEKWILNKRSRLKASTFQVYKTHLRIHIIPKLGNYKLEKLNRLHLKTFFSYLENDLGLAPATIKKVHTVISSALSEAVEDGIVGKNVAAGLKTARIERKEIHVWDEKQLLQFLNSSKNDPLYIAFHLAAMTGMRRSEVLGLRWKDVDFENSLLRTVVTHTPYGASDGKTKASFNRTIDLDEVTINELKKRKERVDYEKKRAGRGYKNNDLVVCTSLGTHVTPRNLNRKWYQLKEDANVPSIRFHDLRHTHATLMLLQGIPVKVVAERLGHSSITTTLDTYNHLLPSIQREAIAMFSKNLYKELY</sequence>
<keyword evidence="9" id="KW-1185">Reference proteome</keyword>
<dbReference type="SUPFAM" id="SSF56349">
    <property type="entry name" value="DNA breaking-rejoining enzymes"/>
    <property type="match status" value="1"/>
</dbReference>
<comment type="similarity">
    <text evidence="1">Belongs to the 'phage' integrase family.</text>
</comment>
<dbReference type="InterPro" id="IPR013762">
    <property type="entry name" value="Integrase-like_cat_sf"/>
</dbReference>
<evidence type="ECO:0000256" key="5">
    <source>
        <dbReference type="PROSITE-ProRule" id="PRU01248"/>
    </source>
</evidence>
<evidence type="ECO:0000313" key="9">
    <source>
        <dbReference type="Proteomes" id="UP000051061"/>
    </source>
</evidence>
<dbReference type="InterPro" id="IPR050090">
    <property type="entry name" value="Tyrosine_recombinase_XerCD"/>
</dbReference>
<keyword evidence="3 5" id="KW-0238">DNA-binding</keyword>
<dbReference type="Proteomes" id="UP000051061">
    <property type="component" value="Unassembled WGS sequence"/>
</dbReference>
<dbReference type="Gene3D" id="1.10.150.130">
    <property type="match status" value="1"/>
</dbReference>
<evidence type="ECO:0000313" key="8">
    <source>
        <dbReference type="EMBL" id="KQL56958.1"/>
    </source>
</evidence>
<reference evidence="8 9" key="1">
    <citation type="submission" date="2015-09" db="EMBL/GenBank/DDBJ databases">
        <title>Genome sequencing project for genomic taxonomy and phylogenomics of Bacillus-like bacteria.</title>
        <authorList>
            <person name="Liu B."/>
            <person name="Wang J."/>
            <person name="Zhu Y."/>
            <person name="Liu G."/>
            <person name="Chen Q."/>
            <person name="Chen Z."/>
            <person name="Lan J."/>
            <person name="Che J."/>
            <person name="Ge C."/>
            <person name="Shi H."/>
            <person name="Pan Z."/>
            <person name="Liu X."/>
        </authorList>
    </citation>
    <scope>NUCLEOTIDE SEQUENCE [LARGE SCALE GENOMIC DNA]</scope>
    <source>
        <strain evidence="8 9">DSM 19153</strain>
    </source>
</reference>
<dbReference type="InterPro" id="IPR010998">
    <property type="entry name" value="Integrase_recombinase_N"/>
</dbReference>
<dbReference type="PROSITE" id="PS51898">
    <property type="entry name" value="TYR_RECOMBINASE"/>
    <property type="match status" value="1"/>
</dbReference>
<dbReference type="InterPro" id="IPR004107">
    <property type="entry name" value="Integrase_SAM-like_N"/>
</dbReference>
<dbReference type="PROSITE" id="PS51900">
    <property type="entry name" value="CB"/>
    <property type="match status" value="1"/>
</dbReference>
<name>A0A9D5DNB7_9BACI</name>
<dbReference type="InterPro" id="IPR002104">
    <property type="entry name" value="Integrase_catalytic"/>
</dbReference>
<dbReference type="GO" id="GO:0015074">
    <property type="term" value="P:DNA integration"/>
    <property type="evidence" value="ECO:0007669"/>
    <property type="project" value="UniProtKB-KW"/>
</dbReference>
<dbReference type="InterPro" id="IPR011010">
    <property type="entry name" value="DNA_brk_join_enz"/>
</dbReference>
<evidence type="ECO:0000256" key="2">
    <source>
        <dbReference type="ARBA" id="ARBA00022908"/>
    </source>
</evidence>
<feature type="domain" description="Tyr recombinase" evidence="6">
    <location>
        <begin position="166"/>
        <end position="360"/>
    </location>
</feature>
<dbReference type="Pfam" id="PF00589">
    <property type="entry name" value="Phage_integrase"/>
    <property type="match status" value="1"/>
</dbReference>
<dbReference type="InterPro" id="IPR044068">
    <property type="entry name" value="CB"/>
</dbReference>
<keyword evidence="2" id="KW-0229">DNA integration</keyword>
<comment type="caution">
    <text evidence="8">The sequence shown here is derived from an EMBL/GenBank/DDBJ whole genome shotgun (WGS) entry which is preliminary data.</text>
</comment>
<dbReference type="CDD" id="cd01189">
    <property type="entry name" value="INT_ICEBs1_C_like"/>
    <property type="match status" value="1"/>
</dbReference>
<dbReference type="GO" id="GO:0003677">
    <property type="term" value="F:DNA binding"/>
    <property type="evidence" value="ECO:0007669"/>
    <property type="project" value="UniProtKB-UniRule"/>
</dbReference>
<dbReference type="InterPro" id="IPR028259">
    <property type="entry name" value="AP2-like_int_N"/>
</dbReference>
<keyword evidence="4" id="KW-0233">DNA recombination</keyword>
<evidence type="ECO:0000256" key="1">
    <source>
        <dbReference type="ARBA" id="ARBA00008857"/>
    </source>
</evidence>
<evidence type="ECO:0000256" key="4">
    <source>
        <dbReference type="ARBA" id="ARBA00023172"/>
    </source>
</evidence>
<evidence type="ECO:0000256" key="3">
    <source>
        <dbReference type="ARBA" id="ARBA00023125"/>
    </source>
</evidence>
<dbReference type="Pfam" id="PF14659">
    <property type="entry name" value="Phage_int_SAM_3"/>
    <property type="match status" value="1"/>
</dbReference>
<accession>A0A9D5DNB7</accession>
<dbReference type="PANTHER" id="PTHR30349">
    <property type="entry name" value="PHAGE INTEGRASE-RELATED"/>
    <property type="match status" value="1"/>
</dbReference>
<gene>
    <name evidence="8" type="ORF">AN965_10870</name>
</gene>
<dbReference type="Gene3D" id="1.10.443.10">
    <property type="entry name" value="Intergrase catalytic core"/>
    <property type="match status" value="1"/>
</dbReference>
<dbReference type="EMBL" id="LJJD01000022">
    <property type="protein sequence ID" value="KQL56958.1"/>
    <property type="molecule type" value="Genomic_DNA"/>
</dbReference>
<dbReference type="PANTHER" id="PTHR30349:SF64">
    <property type="entry name" value="PROPHAGE INTEGRASE INTD-RELATED"/>
    <property type="match status" value="1"/>
</dbReference>
<dbReference type="AlphaFoldDB" id="A0A9D5DNB7"/>
<evidence type="ECO:0000259" key="6">
    <source>
        <dbReference type="PROSITE" id="PS51898"/>
    </source>
</evidence>
<dbReference type="GO" id="GO:0006310">
    <property type="term" value="P:DNA recombination"/>
    <property type="evidence" value="ECO:0007669"/>
    <property type="project" value="UniProtKB-KW"/>
</dbReference>